<dbReference type="Proteomes" id="UP000007266">
    <property type="component" value="Linkage group 5"/>
</dbReference>
<evidence type="ECO:0000313" key="1">
    <source>
        <dbReference type="EMBL" id="EFA03224.1"/>
    </source>
</evidence>
<sequence>MRSMVSIGTDRRLVTATKKIHYSPAKPSFGKPPSITSALLTNAFGDNTSAFRFALLNLEYQFQISEVTGGVSGGEGVGDIFALALLSNEENLRNIVVSSVKFTLRVRKHHVRLKVCPYSGSFRFKATVFGLGLELLMRRTRQIMGYGAGFARYLLRQVENNSLAMGVINLP</sequence>
<dbReference type="AlphaFoldDB" id="D6WNH8"/>
<name>D6WNH8_TRICA</name>
<reference evidence="1 2" key="1">
    <citation type="journal article" date="2008" name="Nature">
        <title>The genome of the model beetle and pest Tribolium castaneum.</title>
        <authorList>
            <consortium name="Tribolium Genome Sequencing Consortium"/>
            <person name="Richards S."/>
            <person name="Gibbs R.A."/>
            <person name="Weinstock G.M."/>
            <person name="Brown S.J."/>
            <person name="Denell R."/>
            <person name="Beeman R.W."/>
            <person name="Gibbs R."/>
            <person name="Beeman R.W."/>
            <person name="Brown S.J."/>
            <person name="Bucher G."/>
            <person name="Friedrich M."/>
            <person name="Grimmelikhuijzen C.J."/>
            <person name="Klingler M."/>
            <person name="Lorenzen M."/>
            <person name="Richards S."/>
            <person name="Roth S."/>
            <person name="Schroder R."/>
            <person name="Tautz D."/>
            <person name="Zdobnov E.M."/>
            <person name="Muzny D."/>
            <person name="Gibbs R.A."/>
            <person name="Weinstock G.M."/>
            <person name="Attaway T."/>
            <person name="Bell S."/>
            <person name="Buhay C.J."/>
            <person name="Chandrabose M.N."/>
            <person name="Chavez D."/>
            <person name="Clerk-Blankenburg K.P."/>
            <person name="Cree A."/>
            <person name="Dao M."/>
            <person name="Davis C."/>
            <person name="Chacko J."/>
            <person name="Dinh H."/>
            <person name="Dugan-Rocha S."/>
            <person name="Fowler G."/>
            <person name="Garner T.T."/>
            <person name="Garnes J."/>
            <person name="Gnirke A."/>
            <person name="Hawes A."/>
            <person name="Hernandez J."/>
            <person name="Hines S."/>
            <person name="Holder M."/>
            <person name="Hume J."/>
            <person name="Jhangiani S.N."/>
            <person name="Joshi V."/>
            <person name="Khan Z.M."/>
            <person name="Jackson L."/>
            <person name="Kovar C."/>
            <person name="Kowis A."/>
            <person name="Lee S."/>
            <person name="Lewis L.R."/>
            <person name="Margolis J."/>
            <person name="Morgan M."/>
            <person name="Nazareth L.V."/>
            <person name="Nguyen N."/>
            <person name="Okwuonu G."/>
            <person name="Parker D."/>
            <person name="Richards S."/>
            <person name="Ruiz S.J."/>
            <person name="Santibanez J."/>
            <person name="Savard J."/>
            <person name="Scherer S.E."/>
            <person name="Schneider B."/>
            <person name="Sodergren E."/>
            <person name="Tautz D."/>
            <person name="Vattahil S."/>
            <person name="Villasana D."/>
            <person name="White C.S."/>
            <person name="Wright R."/>
            <person name="Park Y."/>
            <person name="Beeman R.W."/>
            <person name="Lord J."/>
            <person name="Oppert B."/>
            <person name="Lorenzen M."/>
            <person name="Brown S."/>
            <person name="Wang L."/>
            <person name="Savard J."/>
            <person name="Tautz D."/>
            <person name="Richards S."/>
            <person name="Weinstock G."/>
            <person name="Gibbs R.A."/>
            <person name="Liu Y."/>
            <person name="Worley K."/>
            <person name="Weinstock G."/>
            <person name="Elsik C.G."/>
            <person name="Reese J.T."/>
            <person name="Elhaik E."/>
            <person name="Landan G."/>
            <person name="Graur D."/>
            <person name="Arensburger P."/>
            <person name="Atkinson P."/>
            <person name="Beeman R.W."/>
            <person name="Beidler J."/>
            <person name="Brown S.J."/>
            <person name="Demuth J.P."/>
            <person name="Drury D.W."/>
            <person name="Du Y.Z."/>
            <person name="Fujiwara H."/>
            <person name="Lorenzen M."/>
            <person name="Maselli V."/>
            <person name="Osanai M."/>
            <person name="Park Y."/>
            <person name="Robertson H.M."/>
            <person name="Tu Z."/>
            <person name="Wang J.J."/>
            <person name="Wang S."/>
            <person name="Richards S."/>
            <person name="Song H."/>
            <person name="Zhang L."/>
            <person name="Sodergren E."/>
            <person name="Werner D."/>
            <person name="Stanke M."/>
            <person name="Morgenstern B."/>
            <person name="Solovyev V."/>
            <person name="Kosarev P."/>
            <person name="Brown G."/>
            <person name="Chen H.C."/>
            <person name="Ermolaeva O."/>
            <person name="Hlavina W."/>
            <person name="Kapustin Y."/>
            <person name="Kiryutin B."/>
            <person name="Kitts P."/>
            <person name="Maglott D."/>
            <person name="Pruitt K."/>
            <person name="Sapojnikov V."/>
            <person name="Souvorov A."/>
            <person name="Mackey A.J."/>
            <person name="Waterhouse R.M."/>
            <person name="Wyder S."/>
            <person name="Zdobnov E.M."/>
            <person name="Zdobnov E.M."/>
            <person name="Wyder S."/>
            <person name="Kriventseva E.V."/>
            <person name="Kadowaki T."/>
            <person name="Bork P."/>
            <person name="Aranda M."/>
            <person name="Bao R."/>
            <person name="Beermann A."/>
            <person name="Berns N."/>
            <person name="Bolognesi R."/>
            <person name="Bonneton F."/>
            <person name="Bopp D."/>
            <person name="Brown S.J."/>
            <person name="Bucher G."/>
            <person name="Butts T."/>
            <person name="Chaumot A."/>
            <person name="Denell R.E."/>
            <person name="Ferrier D.E."/>
            <person name="Friedrich M."/>
            <person name="Gordon C.M."/>
            <person name="Jindra M."/>
            <person name="Klingler M."/>
            <person name="Lan Q."/>
            <person name="Lattorff H.M."/>
            <person name="Laudet V."/>
            <person name="von Levetsow C."/>
            <person name="Liu Z."/>
            <person name="Lutz R."/>
            <person name="Lynch J.A."/>
            <person name="da Fonseca R.N."/>
            <person name="Posnien N."/>
            <person name="Reuter R."/>
            <person name="Roth S."/>
            <person name="Savard J."/>
            <person name="Schinko J.B."/>
            <person name="Schmitt C."/>
            <person name="Schoppmeier M."/>
            <person name="Schroder R."/>
            <person name="Shippy T.D."/>
            <person name="Simonnet F."/>
            <person name="Marques-Souza H."/>
            <person name="Tautz D."/>
            <person name="Tomoyasu Y."/>
            <person name="Trauner J."/>
            <person name="Van der Zee M."/>
            <person name="Vervoort M."/>
            <person name="Wittkopp N."/>
            <person name="Wimmer E.A."/>
            <person name="Yang X."/>
            <person name="Jones A.K."/>
            <person name="Sattelle D.B."/>
            <person name="Ebert P.R."/>
            <person name="Nelson D."/>
            <person name="Scott J.G."/>
            <person name="Beeman R.W."/>
            <person name="Muthukrishnan S."/>
            <person name="Kramer K.J."/>
            <person name="Arakane Y."/>
            <person name="Beeman R.W."/>
            <person name="Zhu Q."/>
            <person name="Hogenkamp D."/>
            <person name="Dixit R."/>
            <person name="Oppert B."/>
            <person name="Jiang H."/>
            <person name="Zou Z."/>
            <person name="Marshall J."/>
            <person name="Elpidina E."/>
            <person name="Vinokurov K."/>
            <person name="Oppert C."/>
            <person name="Zou Z."/>
            <person name="Evans J."/>
            <person name="Lu Z."/>
            <person name="Zhao P."/>
            <person name="Sumathipala N."/>
            <person name="Altincicek B."/>
            <person name="Vilcinskas A."/>
            <person name="Williams M."/>
            <person name="Hultmark D."/>
            <person name="Hetru C."/>
            <person name="Jiang H."/>
            <person name="Grimmelikhuijzen C.J."/>
            <person name="Hauser F."/>
            <person name="Cazzamali G."/>
            <person name="Williamson M."/>
            <person name="Park Y."/>
            <person name="Li B."/>
            <person name="Tanaka Y."/>
            <person name="Predel R."/>
            <person name="Neupert S."/>
            <person name="Schachtner J."/>
            <person name="Verleyen P."/>
            <person name="Raible F."/>
            <person name="Bork P."/>
            <person name="Friedrich M."/>
            <person name="Walden K.K."/>
            <person name="Robertson H.M."/>
            <person name="Angeli S."/>
            <person name="Foret S."/>
            <person name="Bucher G."/>
            <person name="Schuetz S."/>
            <person name="Maleszka R."/>
            <person name="Wimmer E.A."/>
            <person name="Beeman R.W."/>
            <person name="Lorenzen M."/>
            <person name="Tomoyasu Y."/>
            <person name="Miller S.C."/>
            <person name="Grossmann D."/>
            <person name="Bucher G."/>
        </authorList>
    </citation>
    <scope>NUCLEOTIDE SEQUENCE [LARGE SCALE GENOMIC DNA]</scope>
    <source>
        <strain evidence="1 2">Georgia GA2</strain>
    </source>
</reference>
<organism evidence="1 2">
    <name type="scientific">Tribolium castaneum</name>
    <name type="common">Red flour beetle</name>
    <dbReference type="NCBI Taxonomy" id="7070"/>
    <lineage>
        <taxon>Eukaryota</taxon>
        <taxon>Metazoa</taxon>
        <taxon>Ecdysozoa</taxon>
        <taxon>Arthropoda</taxon>
        <taxon>Hexapoda</taxon>
        <taxon>Insecta</taxon>
        <taxon>Pterygota</taxon>
        <taxon>Neoptera</taxon>
        <taxon>Endopterygota</taxon>
        <taxon>Coleoptera</taxon>
        <taxon>Polyphaga</taxon>
        <taxon>Cucujiformia</taxon>
        <taxon>Tenebrionidae</taxon>
        <taxon>Tenebrionidae incertae sedis</taxon>
        <taxon>Tribolium</taxon>
    </lineage>
</organism>
<proteinExistence type="predicted"/>
<dbReference type="InParanoid" id="D6WNH8"/>
<dbReference type="EMBL" id="KQ971343">
    <property type="protein sequence ID" value="EFA03224.1"/>
    <property type="molecule type" value="Genomic_DNA"/>
</dbReference>
<protein>
    <submittedName>
        <fullName evidence="1">Uncharacterized protein</fullName>
    </submittedName>
</protein>
<accession>D6WNH8</accession>
<reference evidence="1 2" key="2">
    <citation type="journal article" date="2010" name="Nucleic Acids Res.">
        <title>BeetleBase in 2010: revisions to provide comprehensive genomic information for Tribolium castaneum.</title>
        <authorList>
            <person name="Kim H.S."/>
            <person name="Murphy T."/>
            <person name="Xia J."/>
            <person name="Caragea D."/>
            <person name="Park Y."/>
            <person name="Beeman R.W."/>
            <person name="Lorenzen M.D."/>
            <person name="Butcher S."/>
            <person name="Manak J.R."/>
            <person name="Brown S.J."/>
        </authorList>
    </citation>
    <scope>GENOME REANNOTATION</scope>
    <source>
        <strain evidence="1 2">Georgia GA2</strain>
    </source>
</reference>
<keyword evidence="2" id="KW-1185">Reference proteome</keyword>
<gene>
    <name evidence="1" type="primary">GLEAN_13147</name>
    <name evidence="1" type="ORF">TcasGA2_TC013147</name>
</gene>
<dbReference type="HOGENOM" id="CLU_1564921_0_0_1"/>
<evidence type="ECO:0000313" key="2">
    <source>
        <dbReference type="Proteomes" id="UP000007266"/>
    </source>
</evidence>